<dbReference type="EMBL" id="AQPN01000033">
    <property type="protein sequence ID" value="EOR95947.1"/>
    <property type="molecule type" value="Genomic_DNA"/>
</dbReference>
<keyword evidence="2" id="KW-1185">Reference proteome</keyword>
<dbReference type="Proteomes" id="UP000014174">
    <property type="component" value="Unassembled WGS sequence"/>
</dbReference>
<evidence type="ECO:0000313" key="2">
    <source>
        <dbReference type="Proteomes" id="UP000014174"/>
    </source>
</evidence>
<reference evidence="1 2" key="1">
    <citation type="journal article" date="2013" name="Genome Announc.">
        <title>Draft Genome Sequence of Arcticibacter svalbardensis Strain MN12-7T, a Member of the Family Sphingobacteriaceae Isolated from an Arctic Soil Sample.</title>
        <authorList>
            <person name="Shivaji S."/>
            <person name="Ara S."/>
            <person name="Prasad S."/>
            <person name="Manasa B.P."/>
            <person name="Begum Z."/>
            <person name="Singh A."/>
            <person name="Kumar Pinnaka A."/>
        </authorList>
    </citation>
    <scope>NUCLEOTIDE SEQUENCE [LARGE SCALE GENOMIC DNA]</scope>
    <source>
        <strain evidence="1 2">MN12-7</strain>
    </source>
</reference>
<comment type="caution">
    <text evidence="1">The sequence shown here is derived from an EMBL/GenBank/DDBJ whole genome shotgun (WGS) entry which is preliminary data.</text>
</comment>
<accession>R9GVS7</accession>
<organism evidence="1 2">
    <name type="scientific">Arcticibacter svalbardensis MN12-7</name>
    <dbReference type="NCBI Taxonomy" id="1150600"/>
    <lineage>
        <taxon>Bacteria</taxon>
        <taxon>Pseudomonadati</taxon>
        <taxon>Bacteroidota</taxon>
        <taxon>Sphingobacteriia</taxon>
        <taxon>Sphingobacteriales</taxon>
        <taxon>Sphingobacteriaceae</taxon>
        <taxon>Arcticibacter</taxon>
    </lineage>
</organism>
<evidence type="ECO:0000313" key="1">
    <source>
        <dbReference type="EMBL" id="EOR95947.1"/>
    </source>
</evidence>
<proteinExistence type="predicted"/>
<sequence>MAIYVPNIITFFIYSESFNLNGLSIAAYILKYCCPVKEKRLAQAPTS</sequence>
<gene>
    <name evidence="1" type="ORF">ADIARSV_0837</name>
</gene>
<name>R9GVS7_9SPHI</name>
<dbReference type="AlphaFoldDB" id="R9GVS7"/>
<protein>
    <submittedName>
        <fullName evidence="1">Uncharacterized protein</fullName>
    </submittedName>
</protein>